<organism evidence="1 2">
    <name type="scientific">Trichococcus flocculiformis</name>
    <dbReference type="NCBI Taxonomy" id="82803"/>
    <lineage>
        <taxon>Bacteria</taxon>
        <taxon>Bacillati</taxon>
        <taxon>Bacillota</taxon>
        <taxon>Bacilli</taxon>
        <taxon>Lactobacillales</taxon>
        <taxon>Carnobacteriaceae</taxon>
        <taxon>Trichococcus</taxon>
    </lineage>
</organism>
<name>A0A847D3Q7_9LACT</name>
<dbReference type="AlphaFoldDB" id="A0A847D3Q7"/>
<dbReference type="RefSeq" id="WP_276642091.1">
    <property type="nucleotide sequence ID" value="NZ_JAAZCD010000078.1"/>
</dbReference>
<evidence type="ECO:0000313" key="2">
    <source>
        <dbReference type="Proteomes" id="UP000589373"/>
    </source>
</evidence>
<evidence type="ECO:0000313" key="1">
    <source>
        <dbReference type="EMBL" id="NLD31300.1"/>
    </source>
</evidence>
<sequence length="269" mass="30179">MKRRILQGILVVVLLSIVGTACTGKDKELQAYFQNNRVTDREAWMQDAAAKPILLIGEHHGVADNYELFLDILRELPEESIQLVMEMPPSFAYLCTEYLITGDENLLLQALQNMEGTFGFTQENLQFWRQVKTFSEEGKRIDVIGIDQEFQLKNTGLALLTIDKDAFTPVLQRIDKAGADGTDALLQELDAIVKEYDAKPANTDKDAAVQDIMVSLAQLCQNRKGDKNRDLPLYQTFVRKVDPNRRVLGLFGGDHIVKASDSGSMVSQL</sequence>
<proteinExistence type="predicted"/>
<gene>
    <name evidence="1" type="ORF">GX662_03455</name>
</gene>
<feature type="non-terminal residue" evidence="1">
    <location>
        <position position="269"/>
    </location>
</feature>
<evidence type="ECO:0008006" key="3">
    <source>
        <dbReference type="Google" id="ProtNLM"/>
    </source>
</evidence>
<dbReference type="PROSITE" id="PS51257">
    <property type="entry name" value="PROKAR_LIPOPROTEIN"/>
    <property type="match status" value="1"/>
</dbReference>
<accession>A0A847D3Q7</accession>
<protein>
    <recommendedName>
        <fullName evidence="3">Haem-binding uptake Tiki superfamily ChaN domain-containing protein</fullName>
    </recommendedName>
</protein>
<comment type="caution">
    <text evidence="1">The sequence shown here is derived from an EMBL/GenBank/DDBJ whole genome shotgun (WGS) entry which is preliminary data.</text>
</comment>
<reference evidence="1 2" key="1">
    <citation type="journal article" date="2020" name="Biotechnol. Biofuels">
        <title>New insights from the biogas microbiome by comprehensive genome-resolved metagenomics of nearly 1600 species originating from multiple anaerobic digesters.</title>
        <authorList>
            <person name="Campanaro S."/>
            <person name="Treu L."/>
            <person name="Rodriguez-R L.M."/>
            <person name="Kovalovszki A."/>
            <person name="Ziels R.M."/>
            <person name="Maus I."/>
            <person name="Zhu X."/>
            <person name="Kougias P.G."/>
            <person name="Basile A."/>
            <person name="Luo G."/>
            <person name="Schluter A."/>
            <person name="Konstantinidis K.T."/>
            <person name="Angelidaki I."/>
        </authorList>
    </citation>
    <scope>NUCLEOTIDE SEQUENCE [LARGE SCALE GENOMIC DNA]</scope>
    <source>
        <strain evidence="1">AS07pgkLD_105</strain>
    </source>
</reference>
<dbReference type="SUPFAM" id="SSF159501">
    <property type="entry name" value="EreA/ChaN-like"/>
    <property type="match status" value="1"/>
</dbReference>
<dbReference type="EMBL" id="JAAZCD010000078">
    <property type="protein sequence ID" value="NLD31300.1"/>
    <property type="molecule type" value="Genomic_DNA"/>
</dbReference>
<dbReference type="Proteomes" id="UP000589373">
    <property type="component" value="Unassembled WGS sequence"/>
</dbReference>